<reference evidence="2 3" key="1">
    <citation type="submission" date="2020-08" db="EMBL/GenBank/DDBJ databases">
        <title>Genome public.</title>
        <authorList>
            <person name="Liu C."/>
            <person name="Sun Q."/>
        </authorList>
    </citation>
    <scope>NUCLEOTIDE SEQUENCE [LARGE SCALE GENOMIC DNA]</scope>
    <source>
        <strain evidence="2 3">BX4</strain>
    </source>
</reference>
<name>A0ABR7F535_9FIRM</name>
<dbReference type="InterPro" id="IPR002933">
    <property type="entry name" value="Peptidase_M20"/>
</dbReference>
<feature type="domain" description="Peptidase M20 dimerisation" evidence="1">
    <location>
        <begin position="208"/>
        <end position="291"/>
    </location>
</feature>
<dbReference type="SUPFAM" id="SSF53187">
    <property type="entry name" value="Zn-dependent exopeptidases"/>
    <property type="match status" value="1"/>
</dbReference>
<proteinExistence type="predicted"/>
<gene>
    <name evidence="2" type="ORF">H8S00_12125</name>
</gene>
<comment type="caution">
    <text evidence="2">The sequence shown here is derived from an EMBL/GenBank/DDBJ whole genome shotgun (WGS) entry which is preliminary data.</text>
</comment>
<evidence type="ECO:0000313" key="2">
    <source>
        <dbReference type="EMBL" id="MBC5668718.1"/>
    </source>
</evidence>
<dbReference type="PANTHER" id="PTHR43501:SF1">
    <property type="entry name" value="CYTOSOL NON-SPECIFIC DIPEPTIDASE"/>
    <property type="match status" value="1"/>
</dbReference>
<dbReference type="InterPro" id="IPR011650">
    <property type="entry name" value="Peptidase_M20_dimer"/>
</dbReference>
<dbReference type="CDD" id="cd03890">
    <property type="entry name" value="M20_pepD"/>
    <property type="match status" value="1"/>
</dbReference>
<dbReference type="RefSeq" id="WP_118589648.1">
    <property type="nucleotide sequence ID" value="NZ_JACOOZ010000009.1"/>
</dbReference>
<sequence>MRVLENLEPKKVFEYFENITRIPHGSGNVEAISNYIADFAKSRDLKYRQDDMHNIIVWKEASKGYENSKPVIIQGHMDMVAVKTADSNKDMEKEGLDLEIEGDWITADKTSLGGDDGIAVAYALAILDSSEIAHPPIEAVFTVDEEVGMLGAAAIDVSDLKGKLLLNVDSEDEGIFTVSCAGGATATCILPYNKDMINAKIIEMRLDGFTGGHSGAEIHKERANSNCVLGRILLNVFENIDMRIIGVNGGEKDNAIANLSEAAIAVLPECVDRAKEIINKVFDEVKDEYKVTDPAMKITLNVMDSQLVEAMSGPSTLATVILLANLPNGVERMNPEIKDMVQTSLNLGILRTTDKEVRMSYSVRSSKDSEKNYLIQKLKSLTEIFGGSLQCEGVYPGWEYRADSVLRDTAVKAYREVYGGKEPVVEGIHAGLECGLFASKIDDLDAISFGPDMKDIHTTDEKLSISSTKRTWELLVKILEMLK</sequence>
<dbReference type="PIRSF" id="PIRSF016599">
    <property type="entry name" value="Xaa-His_dipept"/>
    <property type="match status" value="1"/>
</dbReference>
<dbReference type="EMBL" id="JACOOZ010000009">
    <property type="protein sequence ID" value="MBC5668718.1"/>
    <property type="molecule type" value="Genomic_DNA"/>
</dbReference>
<organism evidence="2 3">
    <name type="scientific">Eubacterium segne</name>
    <dbReference type="NCBI Taxonomy" id="2763045"/>
    <lineage>
        <taxon>Bacteria</taxon>
        <taxon>Bacillati</taxon>
        <taxon>Bacillota</taxon>
        <taxon>Clostridia</taxon>
        <taxon>Eubacteriales</taxon>
        <taxon>Eubacteriaceae</taxon>
        <taxon>Eubacterium</taxon>
    </lineage>
</organism>
<dbReference type="Pfam" id="PF07687">
    <property type="entry name" value="M20_dimer"/>
    <property type="match status" value="1"/>
</dbReference>
<dbReference type="Proteomes" id="UP000597877">
    <property type="component" value="Unassembled WGS sequence"/>
</dbReference>
<dbReference type="PRINTS" id="PR00934">
    <property type="entry name" value="XHISDIPTASE"/>
</dbReference>
<dbReference type="InterPro" id="IPR001160">
    <property type="entry name" value="Peptidase_M20C"/>
</dbReference>
<dbReference type="Gene3D" id="3.40.630.10">
    <property type="entry name" value="Zn peptidases"/>
    <property type="match status" value="2"/>
</dbReference>
<dbReference type="PANTHER" id="PTHR43501">
    <property type="entry name" value="CYTOSOL NON-SPECIFIC DIPEPTIDASE"/>
    <property type="match status" value="1"/>
</dbReference>
<evidence type="ECO:0000313" key="3">
    <source>
        <dbReference type="Proteomes" id="UP000597877"/>
    </source>
</evidence>
<accession>A0ABR7F535</accession>
<evidence type="ECO:0000259" key="1">
    <source>
        <dbReference type="Pfam" id="PF07687"/>
    </source>
</evidence>
<dbReference type="NCBIfam" id="TIGR01893">
    <property type="entry name" value="aa-his-dipept"/>
    <property type="match status" value="1"/>
</dbReference>
<keyword evidence="3" id="KW-1185">Reference proteome</keyword>
<dbReference type="Pfam" id="PF01546">
    <property type="entry name" value="Peptidase_M20"/>
    <property type="match status" value="1"/>
</dbReference>
<protein>
    <submittedName>
        <fullName evidence="2">Aminoacyl-histidine dipeptidase</fullName>
    </submittedName>
</protein>